<feature type="transmembrane region" description="Helical" evidence="8">
    <location>
        <begin position="87"/>
        <end position="112"/>
    </location>
</feature>
<dbReference type="FunFam" id="1.10.3470.10:FF:000001">
    <property type="entry name" value="Vitamin B12 ABC transporter permease BtuC"/>
    <property type="match status" value="1"/>
</dbReference>
<name>A0A3S3UBQ9_9BACT</name>
<feature type="transmembrane region" description="Helical" evidence="8">
    <location>
        <begin position="148"/>
        <end position="166"/>
    </location>
</feature>
<evidence type="ECO:0000256" key="8">
    <source>
        <dbReference type="SAM" id="Phobius"/>
    </source>
</evidence>
<dbReference type="CDD" id="cd06550">
    <property type="entry name" value="TM_ABC_iron-siderophores_like"/>
    <property type="match status" value="1"/>
</dbReference>
<comment type="subcellular location">
    <subcellularLocation>
        <location evidence="1">Cell membrane</location>
        <topology evidence="1">Multi-pass membrane protein</topology>
    </subcellularLocation>
</comment>
<reference evidence="9 10" key="1">
    <citation type="submission" date="2017-01" db="EMBL/GenBank/DDBJ databases">
        <title>The cable genome- insights into the physiology and evolution of filamentous bacteria capable of sulfide oxidation via long distance electron transfer.</title>
        <authorList>
            <person name="Schreiber L."/>
            <person name="Bjerg J.T."/>
            <person name="Boggild A."/>
            <person name="Van De Vossenberg J."/>
            <person name="Meysman F."/>
            <person name="Nielsen L.P."/>
            <person name="Schramm A."/>
            <person name="Kjeldsen K.U."/>
        </authorList>
    </citation>
    <scope>NUCLEOTIDE SEQUENCE [LARGE SCALE GENOMIC DNA]</scope>
    <source>
        <strain evidence="9">A1</strain>
    </source>
</reference>
<dbReference type="InterPro" id="IPR000522">
    <property type="entry name" value="ABC_transptr_permease_BtuC"/>
</dbReference>
<keyword evidence="3" id="KW-0813">Transport</keyword>
<feature type="transmembrane region" description="Helical" evidence="8">
    <location>
        <begin position="118"/>
        <end position="136"/>
    </location>
</feature>
<keyword evidence="10" id="KW-1185">Reference proteome</keyword>
<dbReference type="EMBL" id="MTKP01000177">
    <property type="protein sequence ID" value="RWX48151.1"/>
    <property type="molecule type" value="Genomic_DNA"/>
</dbReference>
<dbReference type="GO" id="GO:0033214">
    <property type="term" value="P:siderophore-iron import into cell"/>
    <property type="evidence" value="ECO:0007669"/>
    <property type="project" value="TreeGrafter"/>
</dbReference>
<gene>
    <name evidence="9" type="ORF">VT98_11772</name>
</gene>
<dbReference type="GO" id="GO:0022857">
    <property type="term" value="F:transmembrane transporter activity"/>
    <property type="evidence" value="ECO:0007669"/>
    <property type="project" value="InterPro"/>
</dbReference>
<dbReference type="AlphaFoldDB" id="A0A3S3UBQ9"/>
<protein>
    <submittedName>
        <fullName evidence="9">Iron complex transport system permease protein</fullName>
    </submittedName>
</protein>
<evidence type="ECO:0000256" key="2">
    <source>
        <dbReference type="ARBA" id="ARBA00007935"/>
    </source>
</evidence>
<comment type="similarity">
    <text evidence="2">Belongs to the binding-protein-dependent transport system permease family. FecCD subfamily.</text>
</comment>
<comment type="caution">
    <text evidence="9">The sequence shown here is derived from an EMBL/GenBank/DDBJ whole genome shotgun (WGS) entry which is preliminary data.</text>
</comment>
<proteinExistence type="inferred from homology"/>
<keyword evidence="7 8" id="KW-0472">Membrane</keyword>
<accession>A0A3S3UBQ9</accession>
<feature type="transmembrane region" description="Helical" evidence="8">
    <location>
        <begin position="236"/>
        <end position="263"/>
    </location>
</feature>
<dbReference type="InterPro" id="IPR037294">
    <property type="entry name" value="ABC_BtuC-like"/>
</dbReference>
<sequence length="331" mass="34455">MSLLLLVAVVVSATMGFMQIPAATVLRLIAHALSFSGSDAGFDPVVTAVVMDVRLPRILAAVLVGGMLALCGTVFQAILLNPLADPYTLGISSGAAFGASLVIVLQVVGLALPSALSVPIFAFAGSIGTLFTVLALASEDRRLSSTSLILSGVIVAAILSAAIGFLKFIADEQVGIIIFWLMGSLSGISRQNILLLLPVALIGMAVCLFYSRDLNIMATGERAAATLGVNTVRLRWILLITCSLMTALCVSVSGIIGFVGLIVPHLLRHLIGPDNRQLIILSTLGGGLLLLLADTVTRAVLPAEVPIGVLTALIGGPFFAYIFKKRQQENG</sequence>
<evidence type="ECO:0000313" key="10">
    <source>
        <dbReference type="Proteomes" id="UP000288086"/>
    </source>
</evidence>
<organism evidence="9 10">
    <name type="scientific">Candidatus Electrothrix communis</name>
    <dbReference type="NCBI Taxonomy" id="1859133"/>
    <lineage>
        <taxon>Bacteria</taxon>
        <taxon>Pseudomonadati</taxon>
        <taxon>Thermodesulfobacteriota</taxon>
        <taxon>Desulfobulbia</taxon>
        <taxon>Desulfobulbales</taxon>
        <taxon>Desulfobulbaceae</taxon>
        <taxon>Candidatus Electrothrix</taxon>
    </lineage>
</organism>
<feature type="transmembrane region" description="Helical" evidence="8">
    <location>
        <begin position="275"/>
        <end position="293"/>
    </location>
</feature>
<dbReference type="GO" id="GO:0005886">
    <property type="term" value="C:plasma membrane"/>
    <property type="evidence" value="ECO:0007669"/>
    <property type="project" value="UniProtKB-SubCell"/>
</dbReference>
<evidence type="ECO:0000256" key="3">
    <source>
        <dbReference type="ARBA" id="ARBA00022448"/>
    </source>
</evidence>
<dbReference type="PANTHER" id="PTHR30472">
    <property type="entry name" value="FERRIC ENTEROBACTIN TRANSPORT SYSTEM PERMEASE PROTEIN"/>
    <property type="match status" value="1"/>
</dbReference>
<feature type="transmembrane region" description="Helical" evidence="8">
    <location>
        <begin position="56"/>
        <end position="80"/>
    </location>
</feature>
<evidence type="ECO:0000256" key="5">
    <source>
        <dbReference type="ARBA" id="ARBA00022692"/>
    </source>
</evidence>
<evidence type="ECO:0000256" key="4">
    <source>
        <dbReference type="ARBA" id="ARBA00022475"/>
    </source>
</evidence>
<keyword evidence="6 8" id="KW-1133">Transmembrane helix</keyword>
<dbReference type="SUPFAM" id="SSF81345">
    <property type="entry name" value="ABC transporter involved in vitamin B12 uptake, BtuC"/>
    <property type="match status" value="1"/>
</dbReference>
<evidence type="ECO:0000256" key="7">
    <source>
        <dbReference type="ARBA" id="ARBA00023136"/>
    </source>
</evidence>
<evidence type="ECO:0000313" key="9">
    <source>
        <dbReference type="EMBL" id="RWX48151.1"/>
    </source>
</evidence>
<evidence type="ECO:0000256" key="1">
    <source>
        <dbReference type="ARBA" id="ARBA00004651"/>
    </source>
</evidence>
<feature type="transmembrane region" description="Helical" evidence="8">
    <location>
        <begin position="193"/>
        <end position="211"/>
    </location>
</feature>
<keyword evidence="5 8" id="KW-0812">Transmembrane</keyword>
<dbReference type="PANTHER" id="PTHR30472:SF25">
    <property type="entry name" value="ABC TRANSPORTER PERMEASE PROTEIN MJ0876-RELATED"/>
    <property type="match status" value="1"/>
</dbReference>
<dbReference type="Proteomes" id="UP000288086">
    <property type="component" value="Unassembled WGS sequence"/>
</dbReference>
<keyword evidence="4" id="KW-1003">Cell membrane</keyword>
<dbReference type="Pfam" id="PF01032">
    <property type="entry name" value="FecCD"/>
    <property type="match status" value="1"/>
</dbReference>
<dbReference type="Gene3D" id="1.10.3470.10">
    <property type="entry name" value="ABC transporter involved in vitamin B12 uptake, BtuC"/>
    <property type="match status" value="1"/>
</dbReference>
<feature type="transmembrane region" description="Helical" evidence="8">
    <location>
        <begin position="305"/>
        <end position="323"/>
    </location>
</feature>
<evidence type="ECO:0000256" key="6">
    <source>
        <dbReference type="ARBA" id="ARBA00022989"/>
    </source>
</evidence>